<organism evidence="1 2">
    <name type="scientific">Dentiscutata heterogama</name>
    <dbReference type="NCBI Taxonomy" id="1316150"/>
    <lineage>
        <taxon>Eukaryota</taxon>
        <taxon>Fungi</taxon>
        <taxon>Fungi incertae sedis</taxon>
        <taxon>Mucoromycota</taxon>
        <taxon>Glomeromycotina</taxon>
        <taxon>Glomeromycetes</taxon>
        <taxon>Diversisporales</taxon>
        <taxon>Gigasporaceae</taxon>
        <taxon>Dentiscutata</taxon>
    </lineage>
</organism>
<dbReference type="Proteomes" id="UP000789702">
    <property type="component" value="Unassembled WGS sequence"/>
</dbReference>
<gene>
    <name evidence="1" type="ORF">DHETER_LOCUS5112</name>
</gene>
<evidence type="ECO:0000313" key="1">
    <source>
        <dbReference type="EMBL" id="CAG8548342.1"/>
    </source>
</evidence>
<dbReference type="EMBL" id="CAJVPU010005479">
    <property type="protein sequence ID" value="CAG8548342.1"/>
    <property type="molecule type" value="Genomic_DNA"/>
</dbReference>
<protein>
    <submittedName>
        <fullName evidence="1">10950_t:CDS:1</fullName>
    </submittedName>
</protein>
<name>A0ACA9LSK0_9GLOM</name>
<reference evidence="1" key="1">
    <citation type="submission" date="2021-06" db="EMBL/GenBank/DDBJ databases">
        <authorList>
            <person name="Kallberg Y."/>
            <person name="Tangrot J."/>
            <person name="Rosling A."/>
        </authorList>
    </citation>
    <scope>NUCLEOTIDE SEQUENCE</scope>
    <source>
        <strain evidence="1">IL203A</strain>
    </source>
</reference>
<accession>A0ACA9LSK0</accession>
<keyword evidence="2" id="KW-1185">Reference proteome</keyword>
<sequence>MSSKYILGITLLNLIFENLVNAQVPSTESPTGSPTDLYEDDPAGFLSVVIIGFIFAFLALAGIFFVLNRVYYRWTHKHKSLSMALRVPFYLGILDLVFVINNVISIFHLAIFHNSMSDQVCKSVAAISVAFTLFHRQIIAGISIITYLRVCRQKICDTGRYDWKLFLPTSIISIIISVMSIPTYGSNIYWCAAKADTIMVPIFSIFLTFFVLFICLFCYVQTIRSIRDIKKQQSSIVENRARNSTFKSPIDEVEIKVSVKVLGYILVYMIQWIPAIPYDIYSLLGRAKPWVYCMVTVAVNMGVSWTRYGNSTNASSYEQVNLKDMSGSSSKEGANISVEV</sequence>
<comment type="caution">
    <text evidence="1">The sequence shown here is derived from an EMBL/GenBank/DDBJ whole genome shotgun (WGS) entry which is preliminary data.</text>
</comment>
<evidence type="ECO:0000313" key="2">
    <source>
        <dbReference type="Proteomes" id="UP000789702"/>
    </source>
</evidence>
<proteinExistence type="predicted"/>